<evidence type="ECO:0000313" key="3">
    <source>
        <dbReference type="Proteomes" id="UP000499080"/>
    </source>
</evidence>
<organism evidence="2 3">
    <name type="scientific">Araneus ventricosus</name>
    <name type="common">Orbweaver spider</name>
    <name type="synonym">Epeira ventricosa</name>
    <dbReference type="NCBI Taxonomy" id="182803"/>
    <lineage>
        <taxon>Eukaryota</taxon>
        <taxon>Metazoa</taxon>
        <taxon>Ecdysozoa</taxon>
        <taxon>Arthropoda</taxon>
        <taxon>Chelicerata</taxon>
        <taxon>Arachnida</taxon>
        <taxon>Araneae</taxon>
        <taxon>Araneomorphae</taxon>
        <taxon>Entelegynae</taxon>
        <taxon>Araneoidea</taxon>
        <taxon>Araneidae</taxon>
        <taxon>Araneus</taxon>
    </lineage>
</organism>
<feature type="region of interest" description="Disordered" evidence="1">
    <location>
        <begin position="1"/>
        <end position="30"/>
    </location>
</feature>
<reference evidence="2 3" key="1">
    <citation type="journal article" date="2019" name="Sci. Rep.">
        <title>Orb-weaving spider Araneus ventricosus genome elucidates the spidroin gene catalogue.</title>
        <authorList>
            <person name="Kono N."/>
            <person name="Nakamura H."/>
            <person name="Ohtoshi R."/>
            <person name="Moran D.A.P."/>
            <person name="Shinohara A."/>
            <person name="Yoshida Y."/>
            <person name="Fujiwara M."/>
            <person name="Mori M."/>
            <person name="Tomita M."/>
            <person name="Arakawa K."/>
        </authorList>
    </citation>
    <scope>NUCLEOTIDE SEQUENCE [LARGE SCALE GENOMIC DNA]</scope>
</reference>
<comment type="caution">
    <text evidence="2">The sequence shown here is derived from an EMBL/GenBank/DDBJ whole genome shotgun (WGS) entry which is preliminary data.</text>
</comment>
<proteinExistence type="predicted"/>
<name>A0A4Y2A911_ARAVE</name>
<dbReference type="EMBL" id="BGPR01079742">
    <property type="protein sequence ID" value="GBL75825.1"/>
    <property type="molecule type" value="Genomic_DNA"/>
</dbReference>
<evidence type="ECO:0000256" key="1">
    <source>
        <dbReference type="SAM" id="MobiDB-lite"/>
    </source>
</evidence>
<gene>
    <name evidence="2" type="ORF">AVEN_11496_1</name>
</gene>
<accession>A0A4Y2A911</accession>
<evidence type="ECO:0000313" key="2">
    <source>
        <dbReference type="EMBL" id="GBL75825.1"/>
    </source>
</evidence>
<dbReference type="Proteomes" id="UP000499080">
    <property type="component" value="Unassembled WGS sequence"/>
</dbReference>
<keyword evidence="3" id="KW-1185">Reference proteome</keyword>
<protein>
    <submittedName>
        <fullName evidence="2">Uncharacterized protein</fullName>
    </submittedName>
</protein>
<sequence length="93" mass="10366">MTRGHKNPKLKCPSLDMLHQPPPHLPSDMSESLKHHYLHYGLPPKHAAEVSISSSTSPTSPHHVRITSSLATLKRDSLEIDEVEQPNLSSPYL</sequence>
<dbReference type="AlphaFoldDB" id="A0A4Y2A911"/>